<feature type="transmembrane region" description="Helical" evidence="8">
    <location>
        <begin position="374"/>
        <end position="399"/>
    </location>
</feature>
<dbReference type="Gene3D" id="1.20.120.1770">
    <property type="match status" value="1"/>
</dbReference>
<feature type="transmembrane region" description="Helical" evidence="8">
    <location>
        <begin position="215"/>
        <end position="237"/>
    </location>
</feature>
<feature type="transmembrane region" description="Helical" evidence="8">
    <location>
        <begin position="338"/>
        <end position="362"/>
    </location>
</feature>
<evidence type="ECO:0000256" key="5">
    <source>
        <dbReference type="ARBA" id="ARBA00022982"/>
    </source>
</evidence>
<feature type="transmembrane region" description="Helical" evidence="8">
    <location>
        <begin position="262"/>
        <end position="280"/>
    </location>
</feature>
<evidence type="ECO:0000256" key="4">
    <source>
        <dbReference type="ARBA" id="ARBA00022729"/>
    </source>
</evidence>
<evidence type="ECO:0000256" key="8">
    <source>
        <dbReference type="SAM" id="Phobius"/>
    </source>
</evidence>
<dbReference type="AlphaFoldDB" id="A0A016UQQ0"/>
<dbReference type="GO" id="GO:0016020">
    <property type="term" value="C:membrane"/>
    <property type="evidence" value="ECO:0007669"/>
    <property type="project" value="UniProtKB-SubCell"/>
</dbReference>
<evidence type="ECO:0000256" key="9">
    <source>
        <dbReference type="SAM" id="SignalP"/>
    </source>
</evidence>
<evidence type="ECO:0000256" key="7">
    <source>
        <dbReference type="ARBA" id="ARBA00023136"/>
    </source>
</evidence>
<keyword evidence="7 8" id="KW-0472">Membrane</keyword>
<feature type="chain" id="PRO_5001489079" description="Cytochrome b561 domain-containing protein" evidence="9">
    <location>
        <begin position="20"/>
        <end position="461"/>
    </location>
</feature>
<evidence type="ECO:0000313" key="13">
    <source>
        <dbReference type="Proteomes" id="UP000024635"/>
    </source>
</evidence>
<accession>A0A016UQQ0</accession>
<dbReference type="EMBL" id="JARK01001368">
    <property type="protein sequence ID" value="EYC16828.1"/>
    <property type="molecule type" value="Genomic_DNA"/>
</dbReference>
<evidence type="ECO:0000313" key="12">
    <source>
        <dbReference type="EMBL" id="EYC16828.1"/>
    </source>
</evidence>
<comment type="subcellular location">
    <subcellularLocation>
        <location evidence="1">Membrane</location>
    </subcellularLocation>
</comment>
<dbReference type="PANTHER" id="PTHR23130:SF171">
    <property type="entry name" value="OS01G0895300 PROTEIN"/>
    <property type="match status" value="1"/>
</dbReference>
<dbReference type="STRING" id="53326.A0A016UQQ0"/>
<keyword evidence="13" id="KW-1185">Reference proteome</keyword>
<dbReference type="SMART" id="SM00664">
    <property type="entry name" value="DoH"/>
    <property type="match status" value="1"/>
</dbReference>
<evidence type="ECO:0000256" key="3">
    <source>
        <dbReference type="ARBA" id="ARBA00022692"/>
    </source>
</evidence>
<dbReference type="CDD" id="cd09628">
    <property type="entry name" value="DOMON_SDR_2_like"/>
    <property type="match status" value="1"/>
</dbReference>
<dbReference type="Pfam" id="PF03351">
    <property type="entry name" value="DOMON"/>
    <property type="match status" value="1"/>
</dbReference>
<dbReference type="Proteomes" id="UP000024635">
    <property type="component" value="Unassembled WGS sequence"/>
</dbReference>
<name>A0A016UQQ0_9BILA</name>
<keyword evidence="4 9" id="KW-0732">Signal</keyword>
<comment type="caution">
    <text evidence="12">The sequence shown here is derived from an EMBL/GenBank/DDBJ whole genome shotgun (WGS) entry which is preliminary data.</text>
</comment>
<feature type="domain" description="Cytochrome b561" evidence="11">
    <location>
        <begin position="178"/>
        <end position="399"/>
    </location>
</feature>
<dbReference type="SMART" id="SM00665">
    <property type="entry name" value="B561"/>
    <property type="match status" value="1"/>
</dbReference>
<feature type="signal peptide" evidence="9">
    <location>
        <begin position="1"/>
        <end position="19"/>
    </location>
</feature>
<dbReference type="OrthoDB" id="2419613at2759"/>
<evidence type="ECO:0008006" key="14">
    <source>
        <dbReference type="Google" id="ProtNLM"/>
    </source>
</evidence>
<feature type="domain" description="DOMON" evidence="10">
    <location>
        <begin position="43"/>
        <end position="166"/>
    </location>
</feature>
<gene>
    <name evidence="12" type="primary">Acey_s0032.g2515</name>
    <name evidence="12" type="ORF">Y032_0032g2515</name>
</gene>
<keyword evidence="5" id="KW-0249">Electron transport</keyword>
<dbReference type="PROSITE" id="PS50836">
    <property type="entry name" value="DOMON"/>
    <property type="match status" value="1"/>
</dbReference>
<evidence type="ECO:0000259" key="11">
    <source>
        <dbReference type="PROSITE" id="PS50939"/>
    </source>
</evidence>
<dbReference type="CDD" id="cd08760">
    <property type="entry name" value="Cyt_b561_FRRS1_like"/>
    <property type="match status" value="1"/>
</dbReference>
<sequence>MPPEILLLLAGPLLAVVHAQFDISTCGTMKGCLFAPPGCRPGADCTIEFSYQVDGAYLDMELAGTLAPEYSSHGYVAVGFSQDDRMGDDMVVYCANFNGQVAGGLARNGPTGSPSNTIVNGAGIQDVTRTLANGGSIYCAINQRLDPNQRDLYNLNGSYYILLASGPTDGNRLTYHNTNKYVMPRTILSAYVKGVGLVGGVLRDEGGRSTYDRLMMSHGILMVLSWSIFLSTGILFARHMKGHFPNTTICGLKLWFHFHRTLNMIGIAGTIAAFVVVFVAKDWRWVGPKAYQSAEINNRWGSVHAMLGLVACVVAWAQPLNAVFRCHPDQRGRFIFNIIHGFFGVGAWLCAASATMIAVVHFTGMFSDRNAALGLYIAFIAVAGLTIIIMEALTFKIWWTGRHRVSGEMEMVRVGSSTTTSSEAIEKAQRLQTVLLLFFVVVAIGTAVAISVLIGLKPNAL</sequence>
<dbReference type="InterPro" id="IPR005018">
    <property type="entry name" value="DOMON_domain"/>
</dbReference>
<feature type="transmembrane region" description="Helical" evidence="8">
    <location>
        <begin position="300"/>
        <end position="317"/>
    </location>
</feature>
<keyword evidence="2" id="KW-0813">Transport</keyword>
<proteinExistence type="predicted"/>
<organism evidence="12 13">
    <name type="scientific">Ancylostoma ceylanicum</name>
    <dbReference type="NCBI Taxonomy" id="53326"/>
    <lineage>
        <taxon>Eukaryota</taxon>
        <taxon>Metazoa</taxon>
        <taxon>Ecdysozoa</taxon>
        <taxon>Nematoda</taxon>
        <taxon>Chromadorea</taxon>
        <taxon>Rhabditida</taxon>
        <taxon>Rhabditina</taxon>
        <taxon>Rhabditomorpha</taxon>
        <taxon>Strongyloidea</taxon>
        <taxon>Ancylostomatidae</taxon>
        <taxon>Ancylostomatinae</taxon>
        <taxon>Ancylostoma</taxon>
    </lineage>
</organism>
<evidence type="ECO:0000256" key="2">
    <source>
        <dbReference type="ARBA" id="ARBA00022448"/>
    </source>
</evidence>
<evidence type="ECO:0000256" key="6">
    <source>
        <dbReference type="ARBA" id="ARBA00022989"/>
    </source>
</evidence>
<dbReference type="PANTHER" id="PTHR23130">
    <property type="entry name" value="CYTOCHROME B561 AND DOMON DOMAIN-CONTAINING PROTEIN"/>
    <property type="match status" value="1"/>
</dbReference>
<evidence type="ECO:0000256" key="1">
    <source>
        <dbReference type="ARBA" id="ARBA00004370"/>
    </source>
</evidence>
<dbReference type="PROSITE" id="PS50939">
    <property type="entry name" value="CYTOCHROME_B561"/>
    <property type="match status" value="1"/>
</dbReference>
<protein>
    <recommendedName>
        <fullName evidence="14">Cytochrome b561 domain-containing protein</fullName>
    </recommendedName>
</protein>
<evidence type="ECO:0000259" key="10">
    <source>
        <dbReference type="PROSITE" id="PS50836"/>
    </source>
</evidence>
<feature type="transmembrane region" description="Helical" evidence="8">
    <location>
        <begin position="434"/>
        <end position="456"/>
    </location>
</feature>
<keyword evidence="3 8" id="KW-0812">Transmembrane</keyword>
<keyword evidence="6 8" id="KW-1133">Transmembrane helix</keyword>
<dbReference type="InterPro" id="IPR006593">
    <property type="entry name" value="Cyt_b561/ferric_Rdtase_TM"/>
</dbReference>
<reference evidence="13" key="1">
    <citation type="journal article" date="2015" name="Nat. Genet.">
        <title>The genome and transcriptome of the zoonotic hookworm Ancylostoma ceylanicum identify infection-specific gene families.</title>
        <authorList>
            <person name="Schwarz E.M."/>
            <person name="Hu Y."/>
            <person name="Antoshechkin I."/>
            <person name="Miller M.M."/>
            <person name="Sternberg P.W."/>
            <person name="Aroian R.V."/>
        </authorList>
    </citation>
    <scope>NUCLEOTIDE SEQUENCE</scope>
    <source>
        <strain evidence="13">HY135</strain>
    </source>
</reference>